<protein>
    <recommendedName>
        <fullName evidence="1">DUF5655 domain-containing protein</fullName>
    </recommendedName>
</protein>
<evidence type="ECO:0000313" key="2">
    <source>
        <dbReference type="EMBL" id="MBF2708532.1"/>
    </source>
</evidence>
<feature type="domain" description="DUF5655" evidence="1">
    <location>
        <begin position="7"/>
        <end position="88"/>
    </location>
</feature>
<dbReference type="Pfam" id="PF18899">
    <property type="entry name" value="DUF5655"/>
    <property type="match status" value="1"/>
</dbReference>
<proteinExistence type="predicted"/>
<evidence type="ECO:0000313" key="3">
    <source>
        <dbReference type="Proteomes" id="UP000646211"/>
    </source>
</evidence>
<name>A0A930UAH8_9FLAO</name>
<dbReference type="Proteomes" id="UP000646211">
    <property type="component" value="Unassembled WGS sequence"/>
</dbReference>
<evidence type="ECO:0000259" key="1">
    <source>
        <dbReference type="Pfam" id="PF18899"/>
    </source>
</evidence>
<organism evidence="2 3">
    <name type="scientific">Flavobacterium soyangense</name>
    <dbReference type="NCBI Taxonomy" id="2023265"/>
    <lineage>
        <taxon>Bacteria</taxon>
        <taxon>Pseudomonadati</taxon>
        <taxon>Bacteroidota</taxon>
        <taxon>Flavobacteriia</taxon>
        <taxon>Flavobacteriales</taxon>
        <taxon>Flavobacteriaceae</taxon>
        <taxon>Flavobacterium</taxon>
    </lineage>
</organism>
<dbReference type="AlphaFoldDB" id="A0A930UAH8"/>
<accession>A0A930UAH8</accession>
<dbReference type="EMBL" id="JADHEC010000014">
    <property type="protein sequence ID" value="MBF2708532.1"/>
    <property type="molecule type" value="Genomic_DNA"/>
</dbReference>
<comment type="caution">
    <text evidence="2">The sequence shown here is derived from an EMBL/GenBank/DDBJ whole genome shotgun (WGS) entry which is preliminary data.</text>
</comment>
<sequence>MAVKNQLGSFKIESLECCIHFVSTFTFAAIKIFKDKIRVDFSLDHKIESKLIKKYIQMSSSRYLYYIDIISEDEIDGKLMEWIQEAYNKK</sequence>
<reference evidence="2" key="1">
    <citation type="submission" date="2020-11" db="EMBL/GenBank/DDBJ databases">
        <title>Genome of Flavobacterium soyangense.</title>
        <authorList>
            <person name="Liu Q."/>
            <person name="Xin Y.-H."/>
        </authorList>
    </citation>
    <scope>NUCLEOTIDE SEQUENCE</scope>
    <source>
        <strain evidence="2">CGMCC 1.13493</strain>
    </source>
</reference>
<keyword evidence="3" id="KW-1185">Reference proteome</keyword>
<gene>
    <name evidence="2" type="ORF">IR213_08000</name>
</gene>
<dbReference type="InterPro" id="IPR043714">
    <property type="entry name" value="DUF5655"/>
</dbReference>